<keyword evidence="2" id="KW-0963">Cytoplasm</keyword>
<dbReference type="Gene3D" id="3.30.1120.120">
    <property type="match status" value="1"/>
</dbReference>
<dbReference type="PANTHER" id="PTHR24350">
    <property type="entry name" value="SERINE/THREONINE-PROTEIN KINASE IAL-RELATED"/>
    <property type="match status" value="1"/>
</dbReference>
<feature type="binding site" evidence="11 12">
    <location>
        <position position="68"/>
    </location>
    <ligand>
        <name>ATP</name>
        <dbReference type="ChEBI" id="CHEBI:30616"/>
    </ligand>
</feature>
<dbReference type="SUPFAM" id="SSF56112">
    <property type="entry name" value="Protein kinase-like (PK-like)"/>
    <property type="match status" value="1"/>
</dbReference>
<organism evidence="15">
    <name type="scientific">Sarcoptes scabiei</name>
    <name type="common">Itch mite</name>
    <name type="synonym">Acarus scabiei</name>
    <dbReference type="NCBI Taxonomy" id="52283"/>
    <lineage>
        <taxon>Eukaryota</taxon>
        <taxon>Metazoa</taxon>
        <taxon>Ecdysozoa</taxon>
        <taxon>Arthropoda</taxon>
        <taxon>Chelicerata</taxon>
        <taxon>Arachnida</taxon>
        <taxon>Acari</taxon>
        <taxon>Acariformes</taxon>
        <taxon>Sarcoptiformes</taxon>
        <taxon>Astigmata</taxon>
        <taxon>Psoroptidia</taxon>
        <taxon>Sarcoptoidea</taxon>
        <taxon>Sarcoptidae</taxon>
        <taxon>Sarcoptinae</taxon>
        <taxon>Sarcoptes</taxon>
    </lineage>
</organism>
<evidence type="ECO:0000256" key="3">
    <source>
        <dbReference type="ARBA" id="ARBA00022527"/>
    </source>
</evidence>
<evidence type="ECO:0000256" key="11">
    <source>
        <dbReference type="PIRSR" id="PIRSR630616-2"/>
    </source>
</evidence>
<gene>
    <name evidence="15" type="primary">SSS_425g</name>
    <name evidence="15" type="ORF">SSS_425</name>
</gene>
<evidence type="ECO:0000313" key="17">
    <source>
        <dbReference type="Proteomes" id="UP000070412"/>
    </source>
</evidence>
<evidence type="ECO:0000256" key="8">
    <source>
        <dbReference type="ARBA" id="ARBA00047899"/>
    </source>
</evidence>
<dbReference type="GO" id="GO:0005524">
    <property type="term" value="F:ATP binding"/>
    <property type="evidence" value="ECO:0007669"/>
    <property type="project" value="UniProtKB-UniRule"/>
</dbReference>
<dbReference type="Pfam" id="PF00069">
    <property type="entry name" value="Pkinase"/>
    <property type="match status" value="1"/>
</dbReference>
<keyword evidence="7 11" id="KW-0067">ATP-binding</keyword>
<evidence type="ECO:0000256" key="6">
    <source>
        <dbReference type="ARBA" id="ARBA00022777"/>
    </source>
</evidence>
<keyword evidence="5 11" id="KW-0547">Nucleotide-binding</keyword>
<keyword evidence="6 15" id="KW-0418">Kinase</keyword>
<dbReference type="CDD" id="cd14014">
    <property type="entry name" value="STKc_PknB_like"/>
    <property type="match status" value="1"/>
</dbReference>
<comment type="catalytic activity">
    <reaction evidence="9">
        <text>L-seryl-[protein] + ATP = O-phospho-L-seryl-[protein] + ADP + H(+)</text>
        <dbReference type="Rhea" id="RHEA:17989"/>
        <dbReference type="Rhea" id="RHEA-COMP:9863"/>
        <dbReference type="Rhea" id="RHEA-COMP:11604"/>
        <dbReference type="ChEBI" id="CHEBI:15378"/>
        <dbReference type="ChEBI" id="CHEBI:29999"/>
        <dbReference type="ChEBI" id="CHEBI:30616"/>
        <dbReference type="ChEBI" id="CHEBI:83421"/>
        <dbReference type="ChEBI" id="CHEBI:456216"/>
        <dbReference type="EC" id="2.7.11.1"/>
    </reaction>
</comment>
<dbReference type="OMA" id="PINGIGH"/>
<dbReference type="InterPro" id="IPR000719">
    <property type="entry name" value="Prot_kinase_dom"/>
</dbReference>
<evidence type="ECO:0000256" key="5">
    <source>
        <dbReference type="ARBA" id="ARBA00022741"/>
    </source>
</evidence>
<keyword evidence="3" id="KW-0723">Serine/threonine-protein kinase</keyword>
<dbReference type="EMBL" id="WVUK01000065">
    <property type="protein sequence ID" value="KAF7488935.1"/>
    <property type="molecule type" value="Genomic_DNA"/>
</dbReference>
<evidence type="ECO:0000256" key="10">
    <source>
        <dbReference type="PIRSR" id="PIRSR630616-1"/>
    </source>
</evidence>
<dbReference type="GO" id="GO:0005737">
    <property type="term" value="C:cytoplasm"/>
    <property type="evidence" value="ECO:0007669"/>
    <property type="project" value="UniProtKB-SubCell"/>
</dbReference>
<evidence type="ECO:0000256" key="12">
    <source>
        <dbReference type="PROSITE-ProRule" id="PRU10141"/>
    </source>
</evidence>
<accession>A0A834R269</accession>
<name>A0A834R269_SARSC</name>
<dbReference type="PROSITE" id="PS00107">
    <property type="entry name" value="PROTEIN_KINASE_ATP"/>
    <property type="match status" value="1"/>
</dbReference>
<evidence type="ECO:0000313" key="16">
    <source>
        <dbReference type="EnsemblMetazoa" id="KAF7488935.1"/>
    </source>
</evidence>
<evidence type="ECO:0000256" key="7">
    <source>
        <dbReference type="ARBA" id="ARBA00022840"/>
    </source>
</evidence>
<dbReference type="AlphaFoldDB" id="A0A834R269"/>
<feature type="domain" description="Protein kinase" evidence="13">
    <location>
        <begin position="38"/>
        <end position="302"/>
    </location>
</feature>
<proteinExistence type="predicted"/>
<evidence type="ECO:0000256" key="2">
    <source>
        <dbReference type="ARBA" id="ARBA00022490"/>
    </source>
</evidence>
<dbReference type="Gene3D" id="3.30.200.20">
    <property type="entry name" value="Phosphorylase Kinase, domain 1"/>
    <property type="match status" value="1"/>
</dbReference>
<reference evidence="15" key="2">
    <citation type="submission" date="2020-01" db="EMBL/GenBank/DDBJ databases">
        <authorList>
            <person name="Korhonen P.K.K."/>
            <person name="Guangxu M.G."/>
            <person name="Wang T.W."/>
            <person name="Stroehlein A.J.S."/>
            <person name="Young N.D."/>
            <person name="Ang C.-S.A."/>
            <person name="Fernando D.W.F."/>
            <person name="Lu H.L."/>
            <person name="Taylor S.T."/>
            <person name="Ehtesham M.E.M."/>
            <person name="Najaraj S.H.N."/>
            <person name="Harsha G.H.G."/>
            <person name="Madugundu A.M."/>
            <person name="Renuse S.R."/>
            <person name="Holt D.H."/>
            <person name="Pandey A.P."/>
            <person name="Papenfuss A.P."/>
            <person name="Gasser R.B.G."/>
            <person name="Fischer K.F."/>
        </authorList>
    </citation>
    <scope>NUCLEOTIDE SEQUENCE</scope>
    <source>
        <strain evidence="15">SSS_KF_BRIS2020</strain>
    </source>
</reference>
<dbReference type="PROSITE" id="PS51984">
    <property type="entry name" value="CPB1"/>
    <property type="match status" value="1"/>
</dbReference>
<dbReference type="FunFam" id="3.30.200.20:FF:000042">
    <property type="entry name" value="Aurora kinase A"/>
    <property type="match status" value="1"/>
</dbReference>
<feature type="domain" description="Cryptic POLO box 1 (CPB1)" evidence="14">
    <location>
        <begin position="298"/>
        <end position="388"/>
    </location>
</feature>
<evidence type="ECO:0000256" key="1">
    <source>
        <dbReference type="ARBA" id="ARBA00004496"/>
    </source>
</evidence>
<sequence length="531" mass="61844">MSIVRNFKNYLQDRILDDQKYQSDFVQSEWFETRIDDYNLIDLIGFGSFGRVYRAECKRFAKKECAIKCISKRQAFCSDKILNEIYIHIRLSHPNILKLFTVLEDREIVYLVTELCQGRSLANLIQEKVQNSSLNLGNSFINSKVPVLPFSMIAAIILQLCDALDYLHRNSIVHRDINLNNILLIEKYALNANVRIKLADFGLAIDFNSNRNYENTDFGSTICGTPGFISPEVLHQKSNVSSQSDIFSLGSVIYACVSGQSPKNCTNFHGFPFMCSDLIEKLWRNDPIKRLNTTQIREHIFISGRIDTEHLMPIKKTTKTLHMKIDDAKQAEMIFLEKNLAITVSEKGLLVTIRSDRKTSKYPFYELPEKFWNLFFYVKKFVNLVRTKTIKITVHCWNLFKSEPLDRFYISKCHLMVDGDFEIILYDEIIDEYSSHKFTEFIKMKSFGRFRSKLIKLLAKMVEVERKIETILMELNIDLFPVTIGVDRQKIQSKLNDKDDDDCSYLASKILHSIHLNDILPIKNIYNNFKI</sequence>
<dbReference type="Proteomes" id="UP000070412">
    <property type="component" value="Unassembled WGS sequence"/>
</dbReference>
<feature type="active site" description="Proton acceptor" evidence="10">
    <location>
        <position position="176"/>
    </location>
</feature>
<dbReference type="InterPro" id="IPR046437">
    <property type="entry name" value="Ser_Thr-PK_POLO_box_1_sf"/>
</dbReference>
<dbReference type="OrthoDB" id="10004143at2759"/>
<evidence type="ECO:0000259" key="13">
    <source>
        <dbReference type="PROSITE" id="PS50011"/>
    </source>
</evidence>
<dbReference type="Gene3D" id="1.10.510.10">
    <property type="entry name" value="Transferase(Phosphotransferase) domain 1"/>
    <property type="match status" value="1"/>
</dbReference>
<evidence type="ECO:0000256" key="9">
    <source>
        <dbReference type="ARBA" id="ARBA00048679"/>
    </source>
</evidence>
<comment type="catalytic activity">
    <reaction evidence="8">
        <text>L-threonyl-[protein] + ATP = O-phospho-L-threonyl-[protein] + ADP + H(+)</text>
        <dbReference type="Rhea" id="RHEA:46608"/>
        <dbReference type="Rhea" id="RHEA-COMP:11060"/>
        <dbReference type="Rhea" id="RHEA-COMP:11605"/>
        <dbReference type="ChEBI" id="CHEBI:15378"/>
        <dbReference type="ChEBI" id="CHEBI:30013"/>
        <dbReference type="ChEBI" id="CHEBI:30616"/>
        <dbReference type="ChEBI" id="CHEBI:61977"/>
        <dbReference type="ChEBI" id="CHEBI:456216"/>
        <dbReference type="EC" id="2.7.11.1"/>
    </reaction>
</comment>
<dbReference type="InterPro" id="IPR011009">
    <property type="entry name" value="Kinase-like_dom_sf"/>
</dbReference>
<dbReference type="GO" id="GO:0004674">
    <property type="term" value="F:protein serine/threonine kinase activity"/>
    <property type="evidence" value="ECO:0007669"/>
    <property type="project" value="UniProtKB-KW"/>
</dbReference>
<dbReference type="EnsemblMetazoa" id="SSS_425s_mrna">
    <property type="protein sequence ID" value="KAF7488935.1"/>
    <property type="gene ID" value="SSS_425"/>
</dbReference>
<evidence type="ECO:0000259" key="14">
    <source>
        <dbReference type="PROSITE" id="PS51984"/>
    </source>
</evidence>
<evidence type="ECO:0000313" key="15">
    <source>
        <dbReference type="EMBL" id="KAF7488935.1"/>
    </source>
</evidence>
<dbReference type="PROSITE" id="PS50011">
    <property type="entry name" value="PROTEIN_KINASE_DOM"/>
    <property type="match status" value="1"/>
</dbReference>
<keyword evidence="4" id="KW-0808">Transferase</keyword>
<protein>
    <submittedName>
        <fullName evidence="15">Serine/threonine-protein kinase PLK4</fullName>
    </submittedName>
</protein>
<dbReference type="InterPro" id="IPR017441">
    <property type="entry name" value="Protein_kinase_ATP_BS"/>
</dbReference>
<keyword evidence="17" id="KW-1185">Reference proteome</keyword>
<dbReference type="InterPro" id="IPR033699">
    <property type="entry name" value="POLO_box_Plk4_1"/>
</dbReference>
<reference evidence="17" key="1">
    <citation type="journal article" date="2020" name="PLoS Negl. Trop. Dis.">
        <title>High-quality nuclear genome for Sarcoptes scabiei-A critical resource for a neglected parasite.</title>
        <authorList>
            <person name="Korhonen P.K."/>
            <person name="Gasser R.B."/>
            <person name="Ma G."/>
            <person name="Wang T."/>
            <person name="Stroehlein A.J."/>
            <person name="Young N.D."/>
            <person name="Ang C.S."/>
            <person name="Fernando D.D."/>
            <person name="Lu H.C."/>
            <person name="Taylor S."/>
            <person name="Reynolds S.L."/>
            <person name="Mofiz E."/>
            <person name="Najaraj S.H."/>
            <person name="Gowda H."/>
            <person name="Madugundu A."/>
            <person name="Renuse S."/>
            <person name="Holt D."/>
            <person name="Pandey A."/>
            <person name="Papenfuss A.T."/>
            <person name="Fischer K."/>
        </authorList>
    </citation>
    <scope>NUCLEOTIDE SEQUENCE [LARGE SCALE GENOMIC DNA]</scope>
</reference>
<feature type="binding site" evidence="11">
    <location>
        <position position="200"/>
    </location>
    <ligand>
        <name>ATP</name>
        <dbReference type="ChEBI" id="CHEBI:30616"/>
    </ligand>
</feature>
<reference evidence="16" key="3">
    <citation type="submission" date="2022-06" db="UniProtKB">
        <authorList>
            <consortium name="EnsemblMetazoa"/>
        </authorList>
    </citation>
    <scope>IDENTIFICATION</scope>
</reference>
<evidence type="ECO:0000256" key="4">
    <source>
        <dbReference type="ARBA" id="ARBA00022679"/>
    </source>
</evidence>
<dbReference type="InterPro" id="IPR030616">
    <property type="entry name" value="Aur-like"/>
</dbReference>
<comment type="subcellular location">
    <subcellularLocation>
        <location evidence="1">Cytoplasm</location>
    </subcellularLocation>
</comment>